<evidence type="ECO:0000313" key="2">
    <source>
        <dbReference type="Proteomes" id="UP000635278"/>
    </source>
</evidence>
<comment type="caution">
    <text evidence="1">The sequence shown here is derived from an EMBL/GenBank/DDBJ whole genome shotgun (WGS) entry which is preliminary data.</text>
</comment>
<accession>A0ABX0JSK2</accession>
<dbReference type="RefSeq" id="WP_173584161.1">
    <property type="nucleotide sequence ID" value="NZ_WOTB01000020.1"/>
</dbReference>
<proteinExistence type="predicted"/>
<reference evidence="1 2" key="1">
    <citation type="journal article" date="2020" name="Int. J. Syst. Evol. Microbiol.">
        <title>Novel acetic acid bacteria from cider fermentations: Acetobacter conturbans sp. nov. and Acetobacter fallax sp. nov.</title>
        <authorList>
            <person name="Sombolestani A.S."/>
            <person name="Cleenwerck I."/>
            <person name="Cnockaert M."/>
            <person name="Borremans W."/>
            <person name="Wieme A.D."/>
            <person name="De Vuyst L."/>
            <person name="Vandamme P."/>
        </authorList>
    </citation>
    <scope>NUCLEOTIDE SEQUENCE [LARGE SCALE GENOMIC DNA]</scope>
    <source>
        <strain evidence="1 2">LMG 30640</strain>
    </source>
</reference>
<sequence length="116" mass="13598">MTPGSIQYFEYWTQDVRKDGVPFPKFAEWFGDDEKSMRECTEICRRYTIELRYWSDDMPASMMEESEALEAKHLNQIGRPSYHGKDGWRMVGAFDTEDGEICLLYSRPIQQEGLAP</sequence>
<evidence type="ECO:0000313" key="1">
    <source>
        <dbReference type="EMBL" id="NHN85768.1"/>
    </source>
</evidence>
<keyword evidence="2" id="KW-1185">Reference proteome</keyword>
<name>A0ABX0JSK2_9PROT</name>
<gene>
    <name evidence="1" type="ORF">GOB93_14115</name>
</gene>
<dbReference type="Proteomes" id="UP000635278">
    <property type="component" value="Unassembled WGS sequence"/>
</dbReference>
<protein>
    <submittedName>
        <fullName evidence="1">Uncharacterized protein</fullName>
    </submittedName>
</protein>
<dbReference type="EMBL" id="WOTB01000020">
    <property type="protein sequence ID" value="NHN85768.1"/>
    <property type="molecule type" value="Genomic_DNA"/>
</dbReference>
<organism evidence="1 2">
    <name type="scientific">Acetobacter musti</name>
    <dbReference type="NCBI Taxonomy" id="864732"/>
    <lineage>
        <taxon>Bacteria</taxon>
        <taxon>Pseudomonadati</taxon>
        <taxon>Pseudomonadota</taxon>
        <taxon>Alphaproteobacteria</taxon>
        <taxon>Acetobacterales</taxon>
        <taxon>Acetobacteraceae</taxon>
        <taxon>Acetobacter</taxon>
    </lineage>
</organism>